<evidence type="ECO:0000256" key="9">
    <source>
        <dbReference type="ARBA" id="ARBA00022777"/>
    </source>
</evidence>
<gene>
    <name evidence="15" type="ORF">VCUG_02640</name>
</gene>
<comment type="catalytic activity">
    <reaction evidence="13">
        <text>beta-D-fructose 6-phosphate + ATP = beta-D-fructose 1,6-bisphosphate + ADP + H(+)</text>
        <dbReference type="Rhea" id="RHEA:16109"/>
        <dbReference type="ChEBI" id="CHEBI:15378"/>
        <dbReference type="ChEBI" id="CHEBI:30616"/>
        <dbReference type="ChEBI" id="CHEBI:32966"/>
        <dbReference type="ChEBI" id="CHEBI:57634"/>
        <dbReference type="ChEBI" id="CHEBI:456216"/>
        <dbReference type="EC" id="2.7.1.11"/>
    </reaction>
</comment>
<dbReference type="GO" id="GO:0030388">
    <property type="term" value="P:fructose 1,6-bisphosphate metabolic process"/>
    <property type="evidence" value="ECO:0007669"/>
    <property type="project" value="TreeGrafter"/>
</dbReference>
<evidence type="ECO:0000256" key="4">
    <source>
        <dbReference type="ARBA" id="ARBA00012055"/>
    </source>
</evidence>
<sequence>MDTSGLMKDLQHKKSIAVLVSGGDCQVINTVLATFIKNRHLYNLFLVLNGYEGLYRDQIIYLGAGEQLNSSNGGLDACCSTDKLLNGTSDHTHPCDLTVSGVLGRFFPYSPGSIIRTSRFPLLRTRTEQCQKNLEKHRIDRLVVLGGDGSMKGAHLFGSAYTIPCSIDNDTYSMYSLGCLTAVQQVHEYIECVVPSNLAMGRNAVYEVMGNKKGFIAILSYFASYCDYLVLTEKCNTLFPREDERMNANSLQDKHDREVPKKCDKKIIFADCSADSLLSDMVQCRNVSVIVSEKNKKYNLSMLNHDNVRLMSIGFIQRGGVPTFTDRKLGVKCAYEILKSLDIQENGDIFINDKMGVELVERNNKDKEGERVVQNNIFDNSLTKTILKCSAGLSSGCISTKIIIIRDTCALAAKNIKEFIKFYKLKDTLTVLTIGKDDCLDLITQETACCNENVSNSRTLSFLYALPPGIRSNNLVVLGNQRDIFDLKNTNNVVVPIDRIRGIDNFVSKETILNSFLITIDNIIKRNARRNYFLRTKKWIIEELRTVYDYYIQHDCLPVQIFILKKNDLSFLHAHQNRCNIILSTKKVNHVGKTIIKISAPVITNESVVDKIYLRMSLLVAMEENGGVVVVKDNEVKFMKWKAINI</sequence>
<name>L2GR93_VAVCU</name>
<evidence type="ECO:0000256" key="2">
    <source>
        <dbReference type="ARBA" id="ARBA00004496"/>
    </source>
</evidence>
<keyword evidence="9" id="KW-0418">Kinase</keyword>
<evidence type="ECO:0000256" key="13">
    <source>
        <dbReference type="ARBA" id="ARBA00048070"/>
    </source>
</evidence>
<accession>L2GR93</accession>
<dbReference type="GO" id="GO:0061621">
    <property type="term" value="P:canonical glycolysis"/>
    <property type="evidence" value="ECO:0007669"/>
    <property type="project" value="TreeGrafter"/>
</dbReference>
<dbReference type="PANTHER" id="PTHR13697">
    <property type="entry name" value="PHOSPHOFRUCTOKINASE"/>
    <property type="match status" value="1"/>
</dbReference>
<dbReference type="GO" id="GO:0006002">
    <property type="term" value="P:fructose 6-phosphate metabolic process"/>
    <property type="evidence" value="ECO:0007669"/>
    <property type="project" value="InterPro"/>
</dbReference>
<dbReference type="Gene3D" id="3.40.50.450">
    <property type="match status" value="2"/>
</dbReference>
<dbReference type="SUPFAM" id="SSF53784">
    <property type="entry name" value="Phosphofructokinase"/>
    <property type="match status" value="1"/>
</dbReference>
<protein>
    <recommendedName>
        <fullName evidence="4">6-phosphofructokinase</fullName>
        <ecNumber evidence="4">2.7.1.11</ecNumber>
    </recommendedName>
</protein>
<comment type="pathway">
    <text evidence="3">Carbohydrate degradation; glycolysis; D-glyceraldehyde 3-phosphate and glycerone phosphate from D-glucose: step 3/4.</text>
</comment>
<evidence type="ECO:0000259" key="14">
    <source>
        <dbReference type="Pfam" id="PF00365"/>
    </source>
</evidence>
<keyword evidence="12" id="KW-0324">Glycolysis</keyword>
<dbReference type="STRING" id="948595.L2GR93"/>
<dbReference type="Proteomes" id="UP000011081">
    <property type="component" value="Unassembled WGS sequence"/>
</dbReference>
<dbReference type="AlphaFoldDB" id="L2GR93"/>
<organism evidence="15 16">
    <name type="scientific">Vavraia culicis (isolate floridensis)</name>
    <name type="common">Microsporidian parasite</name>
    <dbReference type="NCBI Taxonomy" id="948595"/>
    <lineage>
        <taxon>Eukaryota</taxon>
        <taxon>Fungi</taxon>
        <taxon>Fungi incertae sedis</taxon>
        <taxon>Microsporidia</taxon>
        <taxon>Pleistophoridae</taxon>
        <taxon>Vavraia</taxon>
    </lineage>
</organism>
<dbReference type="GeneID" id="19880500"/>
<reference evidence="16" key="1">
    <citation type="submission" date="2011-03" db="EMBL/GenBank/DDBJ databases">
        <title>The genome sequence of Vavraia culicis strain floridensis.</title>
        <authorList>
            <consortium name="The Broad Institute Genome Sequencing Platform"/>
            <person name="Cuomo C."/>
            <person name="Becnel J."/>
            <person name="Sanscrainte N."/>
            <person name="Young S.K."/>
            <person name="Zeng Q."/>
            <person name="Gargeya S."/>
            <person name="Fitzgerald M."/>
            <person name="Haas B."/>
            <person name="Abouelleil A."/>
            <person name="Alvarado L."/>
            <person name="Arachchi H.M."/>
            <person name="Berlin A."/>
            <person name="Chapman S.B."/>
            <person name="Gearin G."/>
            <person name="Goldberg J."/>
            <person name="Griggs A."/>
            <person name="Gujja S."/>
            <person name="Hansen M."/>
            <person name="Heiman D."/>
            <person name="Howarth C."/>
            <person name="Larimer J."/>
            <person name="Lui A."/>
            <person name="MacDonald P.J.P."/>
            <person name="McCowen C."/>
            <person name="Montmayeur A."/>
            <person name="Murphy C."/>
            <person name="Neiman D."/>
            <person name="Pearson M."/>
            <person name="Priest M."/>
            <person name="Roberts A."/>
            <person name="Saif S."/>
            <person name="Shea T."/>
            <person name="Sisk P."/>
            <person name="Stolte C."/>
            <person name="Sykes S."/>
            <person name="Wortman J."/>
            <person name="Nusbaum C."/>
            <person name="Birren B."/>
        </authorList>
    </citation>
    <scope>NUCLEOTIDE SEQUENCE [LARGE SCALE GENOMIC DNA]</scope>
    <source>
        <strain evidence="16">floridensis</strain>
    </source>
</reference>
<dbReference type="InParanoid" id="L2GR93"/>
<dbReference type="GO" id="GO:0046872">
    <property type="term" value="F:metal ion binding"/>
    <property type="evidence" value="ECO:0007669"/>
    <property type="project" value="UniProtKB-KW"/>
</dbReference>
<evidence type="ECO:0000256" key="8">
    <source>
        <dbReference type="ARBA" id="ARBA00022741"/>
    </source>
</evidence>
<evidence type="ECO:0000256" key="3">
    <source>
        <dbReference type="ARBA" id="ARBA00004679"/>
    </source>
</evidence>
<keyword evidence="8" id="KW-0547">Nucleotide-binding</keyword>
<evidence type="ECO:0000256" key="1">
    <source>
        <dbReference type="ARBA" id="ARBA00001946"/>
    </source>
</evidence>
<dbReference type="HOGENOM" id="CLU_424015_0_0_1"/>
<evidence type="ECO:0000256" key="10">
    <source>
        <dbReference type="ARBA" id="ARBA00022840"/>
    </source>
</evidence>
<dbReference type="VEuPathDB" id="MicrosporidiaDB:VCUG_02640"/>
<dbReference type="GO" id="GO:0070095">
    <property type="term" value="F:fructose-6-phosphate binding"/>
    <property type="evidence" value="ECO:0007669"/>
    <property type="project" value="TreeGrafter"/>
</dbReference>
<proteinExistence type="predicted"/>
<evidence type="ECO:0000256" key="11">
    <source>
        <dbReference type="ARBA" id="ARBA00022842"/>
    </source>
</evidence>
<comment type="subcellular location">
    <subcellularLocation>
        <location evidence="2">Cytoplasm</location>
    </subcellularLocation>
</comment>
<dbReference type="PANTHER" id="PTHR13697:SF4">
    <property type="entry name" value="ATP-DEPENDENT 6-PHOSPHOFRUCTOKINASE"/>
    <property type="match status" value="1"/>
</dbReference>
<dbReference type="InterPro" id="IPR000023">
    <property type="entry name" value="Phosphofructokinase_dom"/>
</dbReference>
<dbReference type="GO" id="GO:0005524">
    <property type="term" value="F:ATP binding"/>
    <property type="evidence" value="ECO:0007669"/>
    <property type="project" value="UniProtKB-KW"/>
</dbReference>
<dbReference type="Pfam" id="PF00365">
    <property type="entry name" value="PFK"/>
    <property type="match status" value="1"/>
</dbReference>
<dbReference type="InterPro" id="IPR035966">
    <property type="entry name" value="PKF_sf"/>
</dbReference>
<feature type="domain" description="Phosphofructokinase" evidence="14">
    <location>
        <begin position="16"/>
        <end position="339"/>
    </location>
</feature>
<dbReference type="GO" id="GO:0016208">
    <property type="term" value="F:AMP binding"/>
    <property type="evidence" value="ECO:0007669"/>
    <property type="project" value="TreeGrafter"/>
</dbReference>
<keyword evidence="11" id="KW-0460">Magnesium</keyword>
<evidence type="ECO:0000256" key="5">
    <source>
        <dbReference type="ARBA" id="ARBA00022490"/>
    </source>
</evidence>
<keyword evidence="6" id="KW-0808">Transferase</keyword>
<dbReference type="GO" id="GO:0048029">
    <property type="term" value="F:monosaccharide binding"/>
    <property type="evidence" value="ECO:0007669"/>
    <property type="project" value="TreeGrafter"/>
</dbReference>
<dbReference type="GO" id="GO:0003872">
    <property type="term" value="F:6-phosphofructokinase activity"/>
    <property type="evidence" value="ECO:0007669"/>
    <property type="project" value="UniProtKB-EC"/>
</dbReference>
<dbReference type="GO" id="GO:0042802">
    <property type="term" value="F:identical protein binding"/>
    <property type="evidence" value="ECO:0007669"/>
    <property type="project" value="TreeGrafter"/>
</dbReference>
<dbReference type="InterPro" id="IPR022953">
    <property type="entry name" value="ATP_PFK"/>
</dbReference>
<evidence type="ECO:0000313" key="16">
    <source>
        <dbReference type="Proteomes" id="UP000011081"/>
    </source>
</evidence>
<comment type="cofactor">
    <cofactor evidence="1">
        <name>Mg(2+)</name>
        <dbReference type="ChEBI" id="CHEBI:18420"/>
    </cofactor>
</comment>
<keyword evidence="16" id="KW-1185">Reference proteome</keyword>
<evidence type="ECO:0000256" key="12">
    <source>
        <dbReference type="ARBA" id="ARBA00023152"/>
    </source>
</evidence>
<dbReference type="GO" id="GO:0005945">
    <property type="term" value="C:6-phosphofructokinase complex"/>
    <property type="evidence" value="ECO:0007669"/>
    <property type="project" value="TreeGrafter"/>
</dbReference>
<dbReference type="Gene3D" id="3.40.50.460">
    <property type="entry name" value="Phosphofructokinase domain"/>
    <property type="match status" value="1"/>
</dbReference>
<evidence type="ECO:0000313" key="15">
    <source>
        <dbReference type="EMBL" id="ELA45872.1"/>
    </source>
</evidence>
<evidence type="ECO:0000256" key="6">
    <source>
        <dbReference type="ARBA" id="ARBA00022679"/>
    </source>
</evidence>
<dbReference type="EC" id="2.7.1.11" evidence="4"/>
<dbReference type="UniPathway" id="UPA00109">
    <property type="reaction ID" value="UER00182"/>
</dbReference>
<evidence type="ECO:0000256" key="7">
    <source>
        <dbReference type="ARBA" id="ARBA00022723"/>
    </source>
</evidence>
<dbReference type="OrthoDB" id="5844936at2759"/>
<dbReference type="EMBL" id="GL877496">
    <property type="protein sequence ID" value="ELA45872.1"/>
    <property type="molecule type" value="Genomic_DNA"/>
</dbReference>
<dbReference type="PRINTS" id="PR00476">
    <property type="entry name" value="PHFRCTKINASE"/>
</dbReference>
<dbReference type="RefSeq" id="XP_008075648.1">
    <property type="nucleotide sequence ID" value="XM_008077457.1"/>
</dbReference>
<keyword evidence="7" id="KW-0479">Metal-binding</keyword>
<keyword evidence="5" id="KW-0963">Cytoplasm</keyword>
<keyword evidence="10" id="KW-0067">ATP-binding</keyword>